<evidence type="ECO:0000313" key="4">
    <source>
        <dbReference type="EMBL" id="CEO32274.1"/>
    </source>
</evidence>
<comment type="similarity">
    <text evidence="3">Belongs to the ScpA family.</text>
</comment>
<keyword evidence="1 3" id="KW-0159">Chromosome partition</keyword>
<dbReference type="GO" id="GO:0006260">
    <property type="term" value="P:DNA replication"/>
    <property type="evidence" value="ECO:0007669"/>
    <property type="project" value="UniProtKB-UniRule"/>
</dbReference>
<evidence type="ECO:0000256" key="2">
    <source>
        <dbReference type="ARBA" id="ARBA00044777"/>
    </source>
</evidence>
<sequence length="241" mass="28800">MKYSVQLKVYEGPLDLLYDLITKHKIDIKDISIIEITKQYLAYLDMLEEFDLEIASEFITMASKLLQIKSRYLLYKQRDDENEEDPRLELMEKLVEYKKFKNATEDLKNNVTYIEDVFYRKKEEVVIDEKLDLETISIEAIVKILPHIMKVDKEELEEIKDDKLNKIVKTRIISVEEKMHYVRDIIKEKEDIKFTNLISNYEKDEIIATFLSVLELIKTNEVIVVQDLFFDDILIKRNMES</sequence>
<dbReference type="PANTHER" id="PTHR33969:SF2">
    <property type="entry name" value="SEGREGATION AND CONDENSATION PROTEIN A"/>
    <property type="match status" value="1"/>
</dbReference>
<comment type="subcellular location">
    <subcellularLocation>
        <location evidence="3">Cytoplasm</location>
    </subcellularLocation>
    <text evidence="3">Associated with two foci at the outer edges of the nucleoid region in young cells, and at four foci within both cell halves in older cells.</text>
</comment>
<reference evidence="5" key="1">
    <citation type="submission" date="2015-01" db="EMBL/GenBank/DDBJ databases">
        <authorList>
            <person name="Aslett A.Martin."/>
            <person name="De Silva Nishadi"/>
        </authorList>
    </citation>
    <scope>NUCLEOTIDE SEQUENCE [LARGE SCALE GENOMIC DNA]</scope>
    <source>
        <strain evidence="5">UMC4404</strain>
    </source>
</reference>
<evidence type="ECO:0000256" key="1">
    <source>
        <dbReference type="ARBA" id="ARBA00022829"/>
    </source>
</evidence>
<evidence type="ECO:0000256" key="3">
    <source>
        <dbReference type="HAMAP-Rule" id="MF_01805"/>
    </source>
</evidence>
<comment type="function">
    <text evidence="3">Participates in chromosomal partition during cell division. May act via the formation of a condensin-like complex containing Smc and ScpB that pull DNA away from mid-cell into both cell halves.</text>
</comment>
<dbReference type="EMBL" id="CDNY01000003">
    <property type="protein sequence ID" value="CEO32274.1"/>
    <property type="molecule type" value="Genomic_DNA"/>
</dbReference>
<dbReference type="Gene3D" id="6.10.250.2410">
    <property type="match status" value="1"/>
</dbReference>
<proteinExistence type="inferred from homology"/>
<gene>
    <name evidence="4" type="primary">scpA_1</name>
    <name evidence="3" type="synonym">scpA</name>
    <name evidence="4" type="ORF">UMC4404_02541</name>
</gene>
<dbReference type="RefSeq" id="WP_055329622.1">
    <property type="nucleotide sequence ID" value="NZ_CABJBQ010000101.1"/>
</dbReference>
<protein>
    <recommendedName>
        <fullName evidence="2 3">Segregation and condensation protein A</fullName>
    </recommendedName>
</protein>
<dbReference type="InterPro" id="IPR003768">
    <property type="entry name" value="ScpA"/>
</dbReference>
<dbReference type="GO" id="GO:0005737">
    <property type="term" value="C:cytoplasm"/>
    <property type="evidence" value="ECO:0007669"/>
    <property type="project" value="UniProtKB-SubCell"/>
</dbReference>
<dbReference type="Pfam" id="PF02616">
    <property type="entry name" value="SMC_ScpA"/>
    <property type="match status" value="1"/>
</dbReference>
<comment type="subunit">
    <text evidence="3">Component of a cohesin-like complex composed of ScpA, ScpB and the Smc homodimer, in which ScpA and ScpB bind to the head domain of Smc. The presence of the three proteins is required for the association of the complex with DNA.</text>
</comment>
<dbReference type="AlphaFoldDB" id="A0A9P1L062"/>
<accession>A0A9P1L062</accession>
<dbReference type="InterPro" id="IPR023093">
    <property type="entry name" value="ScpA-like_C"/>
</dbReference>
<dbReference type="Proteomes" id="UP000049685">
    <property type="component" value="Unassembled WGS sequence"/>
</dbReference>
<comment type="caution">
    <text evidence="4">The sequence shown here is derived from an EMBL/GenBank/DDBJ whole genome shotgun (WGS) entry which is preliminary data.</text>
</comment>
<organism evidence="4 5">
    <name type="scientific">Paraclostridium sordellii</name>
    <name type="common">Clostridium sordellii</name>
    <dbReference type="NCBI Taxonomy" id="1505"/>
    <lineage>
        <taxon>Bacteria</taxon>
        <taxon>Bacillati</taxon>
        <taxon>Bacillota</taxon>
        <taxon>Clostridia</taxon>
        <taxon>Peptostreptococcales</taxon>
        <taxon>Peptostreptococcaceae</taxon>
        <taxon>Paraclostridium</taxon>
    </lineage>
</organism>
<keyword evidence="3" id="KW-0131">Cell cycle</keyword>
<dbReference type="GO" id="GO:0007059">
    <property type="term" value="P:chromosome segregation"/>
    <property type="evidence" value="ECO:0007669"/>
    <property type="project" value="UniProtKB-UniRule"/>
</dbReference>
<keyword evidence="3" id="KW-0963">Cytoplasm</keyword>
<evidence type="ECO:0000313" key="5">
    <source>
        <dbReference type="Proteomes" id="UP000049685"/>
    </source>
</evidence>
<dbReference type="HAMAP" id="MF_01805">
    <property type="entry name" value="ScpA"/>
    <property type="match status" value="1"/>
</dbReference>
<dbReference type="Gene3D" id="1.10.10.580">
    <property type="entry name" value="Structural maintenance of chromosome 1. Chain E"/>
    <property type="match status" value="1"/>
</dbReference>
<keyword evidence="3" id="KW-0132">Cell division</keyword>
<dbReference type="GO" id="GO:0051301">
    <property type="term" value="P:cell division"/>
    <property type="evidence" value="ECO:0007669"/>
    <property type="project" value="UniProtKB-KW"/>
</dbReference>
<name>A0A9P1L062_PARSO</name>
<dbReference type="PANTHER" id="PTHR33969">
    <property type="entry name" value="SEGREGATION AND CONDENSATION PROTEIN A"/>
    <property type="match status" value="1"/>
</dbReference>